<keyword evidence="4" id="KW-0804">Transcription</keyword>
<keyword evidence="5" id="KW-0539">Nucleus</keyword>
<dbReference type="InterPro" id="IPR001005">
    <property type="entry name" value="SANT/Myb"/>
</dbReference>
<dbReference type="PROSITE" id="PS51294">
    <property type="entry name" value="HTH_MYB"/>
    <property type="match status" value="1"/>
</dbReference>
<dbReference type="GO" id="GO:0005634">
    <property type="term" value="C:nucleus"/>
    <property type="evidence" value="ECO:0007669"/>
    <property type="project" value="UniProtKB-SubCell"/>
</dbReference>
<dbReference type="Pfam" id="PF00249">
    <property type="entry name" value="Myb_DNA-binding"/>
    <property type="match status" value="2"/>
</dbReference>
<dbReference type="InterPro" id="IPR017884">
    <property type="entry name" value="SANT_dom"/>
</dbReference>
<feature type="region of interest" description="Disordered" evidence="6">
    <location>
        <begin position="100"/>
        <end position="120"/>
    </location>
</feature>
<evidence type="ECO:0000313" key="11">
    <source>
        <dbReference type="Proteomes" id="UP000237000"/>
    </source>
</evidence>
<evidence type="ECO:0000259" key="7">
    <source>
        <dbReference type="PROSITE" id="PS50090"/>
    </source>
</evidence>
<dbReference type="FunFam" id="1.10.10.60:FF:000009">
    <property type="entry name" value="transcription factor MYB1R1"/>
    <property type="match status" value="1"/>
</dbReference>
<keyword evidence="2" id="KW-0805">Transcription regulation</keyword>
<evidence type="ECO:0000256" key="3">
    <source>
        <dbReference type="ARBA" id="ARBA00023125"/>
    </source>
</evidence>
<dbReference type="InterPro" id="IPR017930">
    <property type="entry name" value="Myb_dom"/>
</dbReference>
<dbReference type="NCBIfam" id="TIGR01557">
    <property type="entry name" value="myb_SHAQKYF"/>
    <property type="match status" value="1"/>
</dbReference>
<dbReference type="InParanoid" id="A0A2P5BG15"/>
<dbReference type="PANTHER" id="PTHR44042:SF69">
    <property type="entry name" value="TRANSCRIPTION FACTOR MYB-RELATED FAMILY"/>
    <property type="match status" value="1"/>
</dbReference>
<dbReference type="CDD" id="cd00167">
    <property type="entry name" value="SANT"/>
    <property type="match status" value="2"/>
</dbReference>
<keyword evidence="3" id="KW-0238">DNA-binding</keyword>
<evidence type="ECO:0000256" key="4">
    <source>
        <dbReference type="ARBA" id="ARBA00023163"/>
    </source>
</evidence>
<feature type="domain" description="Myb-like" evidence="7">
    <location>
        <begin position="111"/>
        <end position="163"/>
    </location>
</feature>
<sequence length="241" mass="27526">MFHEDPRWTGSTQQPAIPNRWTREEDKLFEQALVEFSDDLPHRWDRIAGKIPGKSIPDVVRHYQDLVHDVMVIDSGEVELPSYADDSAVGLSRWDSANQISFGSKPKSAEPERKKGTPWTEQEHKLFLQGLKQYGKGDWRSISRNVVITRTPTQVASHAQKYYLRQGSGKKERKRSSIHDITSVDSISVPVTPDQKCIPPPHVNPSQQMPTFQQLNSQQIHMNMNTNHGGPFGYQNFGFHK</sequence>
<comment type="subcellular location">
    <subcellularLocation>
        <location evidence="1">Nucleus</location>
    </subcellularLocation>
</comment>
<keyword evidence="11" id="KW-1185">Reference proteome</keyword>
<reference evidence="11" key="1">
    <citation type="submission" date="2016-06" db="EMBL/GenBank/DDBJ databases">
        <title>Parallel loss of symbiosis genes in relatives of nitrogen-fixing non-legume Parasponia.</title>
        <authorList>
            <person name="Van Velzen R."/>
            <person name="Holmer R."/>
            <person name="Bu F."/>
            <person name="Rutten L."/>
            <person name="Van Zeijl A."/>
            <person name="Liu W."/>
            <person name="Santuari L."/>
            <person name="Cao Q."/>
            <person name="Sharma T."/>
            <person name="Shen D."/>
            <person name="Roswanjaya Y."/>
            <person name="Wardhani T."/>
            <person name="Kalhor M.S."/>
            <person name="Jansen J."/>
            <person name="Van den Hoogen J."/>
            <person name="Gungor B."/>
            <person name="Hartog M."/>
            <person name="Hontelez J."/>
            <person name="Verver J."/>
            <person name="Yang W.-C."/>
            <person name="Schijlen E."/>
            <person name="Repin R."/>
            <person name="Schilthuizen M."/>
            <person name="Schranz E."/>
            <person name="Heidstra R."/>
            <person name="Miyata K."/>
            <person name="Fedorova E."/>
            <person name="Kohlen W."/>
            <person name="Bisseling T."/>
            <person name="Smit S."/>
            <person name="Geurts R."/>
        </authorList>
    </citation>
    <scope>NUCLEOTIDE SEQUENCE [LARGE SCALE GENOMIC DNA]</scope>
    <source>
        <strain evidence="11">cv. RG33-2</strain>
    </source>
</reference>
<dbReference type="FunFam" id="1.10.10.60:FF:000154">
    <property type="entry name" value="Transcription factor SRM1"/>
    <property type="match status" value="1"/>
</dbReference>
<feature type="domain" description="HTH myb-type" evidence="9">
    <location>
        <begin position="112"/>
        <end position="167"/>
    </location>
</feature>
<dbReference type="FunCoup" id="A0A2P5BG15">
    <property type="interactions" value="78"/>
</dbReference>
<dbReference type="Proteomes" id="UP000237000">
    <property type="component" value="Unassembled WGS sequence"/>
</dbReference>
<name>A0A2P5BG15_TREOI</name>
<dbReference type="InterPro" id="IPR009057">
    <property type="entry name" value="Homeodomain-like_sf"/>
</dbReference>
<dbReference type="InterPro" id="IPR006447">
    <property type="entry name" value="Myb_dom_plants"/>
</dbReference>
<dbReference type="GO" id="GO:0003677">
    <property type="term" value="F:DNA binding"/>
    <property type="evidence" value="ECO:0007669"/>
    <property type="project" value="UniProtKB-KW"/>
</dbReference>
<feature type="compositionally biased region" description="Basic and acidic residues" evidence="6">
    <location>
        <begin position="107"/>
        <end position="120"/>
    </location>
</feature>
<evidence type="ECO:0000259" key="9">
    <source>
        <dbReference type="PROSITE" id="PS51294"/>
    </source>
</evidence>
<comment type="caution">
    <text evidence="10">The sequence shown here is derived from an EMBL/GenBank/DDBJ whole genome shotgun (WGS) entry which is preliminary data.</text>
</comment>
<feature type="region of interest" description="Disordered" evidence="6">
    <location>
        <begin position="1"/>
        <end position="20"/>
    </location>
</feature>
<protein>
    <submittedName>
        <fullName evidence="10">GAMYB transcription factor</fullName>
    </submittedName>
</protein>
<feature type="domain" description="SANT" evidence="8">
    <location>
        <begin position="114"/>
        <end position="167"/>
    </location>
</feature>
<dbReference type="EMBL" id="JXTC01000530">
    <property type="protein sequence ID" value="PON47734.1"/>
    <property type="molecule type" value="Genomic_DNA"/>
</dbReference>
<dbReference type="SMART" id="SM00717">
    <property type="entry name" value="SANT"/>
    <property type="match status" value="2"/>
</dbReference>
<organism evidence="10 11">
    <name type="scientific">Trema orientale</name>
    <name type="common">Charcoal tree</name>
    <name type="synonym">Celtis orientalis</name>
    <dbReference type="NCBI Taxonomy" id="63057"/>
    <lineage>
        <taxon>Eukaryota</taxon>
        <taxon>Viridiplantae</taxon>
        <taxon>Streptophyta</taxon>
        <taxon>Embryophyta</taxon>
        <taxon>Tracheophyta</taxon>
        <taxon>Spermatophyta</taxon>
        <taxon>Magnoliopsida</taxon>
        <taxon>eudicotyledons</taxon>
        <taxon>Gunneridae</taxon>
        <taxon>Pentapetalae</taxon>
        <taxon>rosids</taxon>
        <taxon>fabids</taxon>
        <taxon>Rosales</taxon>
        <taxon>Cannabaceae</taxon>
        <taxon>Trema</taxon>
    </lineage>
</organism>
<evidence type="ECO:0000313" key="10">
    <source>
        <dbReference type="EMBL" id="PON47734.1"/>
    </source>
</evidence>
<dbReference type="PANTHER" id="PTHR44042">
    <property type="entry name" value="DUPLICATED HOMEODOMAIN-LIKE SUPERFAMILY PROTEIN-RELATED"/>
    <property type="match status" value="1"/>
</dbReference>
<evidence type="ECO:0000256" key="6">
    <source>
        <dbReference type="SAM" id="MobiDB-lite"/>
    </source>
</evidence>
<accession>A0A2P5BG15</accession>
<dbReference type="PROSITE" id="PS51293">
    <property type="entry name" value="SANT"/>
    <property type="match status" value="1"/>
</dbReference>
<dbReference type="OrthoDB" id="118550at2759"/>
<dbReference type="AlphaFoldDB" id="A0A2P5BG15"/>
<evidence type="ECO:0000259" key="8">
    <source>
        <dbReference type="PROSITE" id="PS51293"/>
    </source>
</evidence>
<evidence type="ECO:0000256" key="5">
    <source>
        <dbReference type="ARBA" id="ARBA00023242"/>
    </source>
</evidence>
<gene>
    <name evidence="10" type="ORF">TorRG33x02_322330</name>
</gene>
<evidence type="ECO:0000256" key="2">
    <source>
        <dbReference type="ARBA" id="ARBA00023015"/>
    </source>
</evidence>
<dbReference type="Gene3D" id="1.10.10.60">
    <property type="entry name" value="Homeodomain-like"/>
    <property type="match status" value="2"/>
</dbReference>
<dbReference type="SUPFAM" id="SSF46689">
    <property type="entry name" value="Homeodomain-like"/>
    <property type="match status" value="2"/>
</dbReference>
<dbReference type="PROSITE" id="PS50090">
    <property type="entry name" value="MYB_LIKE"/>
    <property type="match status" value="2"/>
</dbReference>
<proteinExistence type="predicted"/>
<dbReference type="STRING" id="63057.A0A2P5BG15"/>
<evidence type="ECO:0000256" key="1">
    <source>
        <dbReference type="ARBA" id="ARBA00004123"/>
    </source>
</evidence>
<feature type="domain" description="Myb-like" evidence="7">
    <location>
        <begin position="19"/>
        <end position="67"/>
    </location>
</feature>